<accession>A0A4Y9Z6D3</accession>
<name>A0A4Y9Z6D3_9APHY</name>
<feature type="compositionally biased region" description="Basic and acidic residues" evidence="1">
    <location>
        <begin position="313"/>
        <end position="328"/>
    </location>
</feature>
<evidence type="ECO:0000256" key="1">
    <source>
        <dbReference type="SAM" id="MobiDB-lite"/>
    </source>
</evidence>
<protein>
    <submittedName>
        <fullName evidence="2">Uncharacterized protein</fullName>
    </submittedName>
</protein>
<organism evidence="2 3">
    <name type="scientific">Rhodofomes roseus</name>
    <dbReference type="NCBI Taxonomy" id="34475"/>
    <lineage>
        <taxon>Eukaryota</taxon>
        <taxon>Fungi</taxon>
        <taxon>Dikarya</taxon>
        <taxon>Basidiomycota</taxon>
        <taxon>Agaricomycotina</taxon>
        <taxon>Agaricomycetes</taxon>
        <taxon>Polyporales</taxon>
        <taxon>Rhodofomes</taxon>
    </lineage>
</organism>
<dbReference type="AlphaFoldDB" id="A0A4Y9Z6D3"/>
<gene>
    <name evidence="2" type="ORF">EVJ58_g454</name>
</gene>
<dbReference type="EMBL" id="SEKV01000011">
    <property type="protein sequence ID" value="TFY69351.1"/>
    <property type="molecule type" value="Genomic_DNA"/>
</dbReference>
<evidence type="ECO:0000313" key="3">
    <source>
        <dbReference type="Proteomes" id="UP000298390"/>
    </source>
</evidence>
<sequence>MGLKSFLRSLFAHRWSLPSMATPNYELQLTHLLQPGVSEPLDPRRFFSITGLEGCYLNGDLTLYECVITDLWLYKKANLSNHEYIVLKVRYNASDVGFLRVERTIDRSEEHGSSWTVSTISSTSSTASASSSVAIPAKDIITLCTTENMNLLAVDEERIAHATLNPPPTFAAVVAACLVVNREKPFYELLTGQCYWFAGVVIRLICDDHTKPVPSDTRKEGEWQNFVGVMSDAKMNEKARQLRSGYIATLTTLHDQANTRVQESRRAEEAVRRADEAERKAEEAERKAEDFQRRYNELLASVPGIDSRSPRSHGHDHPLSVKRERMNA</sequence>
<dbReference type="STRING" id="34475.A0A4Y9Z6D3"/>
<feature type="compositionally biased region" description="Basic and acidic residues" evidence="1">
    <location>
        <begin position="262"/>
        <end position="296"/>
    </location>
</feature>
<comment type="caution">
    <text evidence="2">The sequence shown here is derived from an EMBL/GenBank/DDBJ whole genome shotgun (WGS) entry which is preliminary data.</text>
</comment>
<dbReference type="Proteomes" id="UP000298390">
    <property type="component" value="Unassembled WGS sequence"/>
</dbReference>
<reference evidence="2 3" key="1">
    <citation type="submission" date="2019-01" db="EMBL/GenBank/DDBJ databases">
        <title>Genome sequencing of the rare red list fungi Fomitopsis rosea.</title>
        <authorList>
            <person name="Buettner E."/>
            <person name="Kellner H."/>
        </authorList>
    </citation>
    <scope>NUCLEOTIDE SEQUENCE [LARGE SCALE GENOMIC DNA]</scope>
    <source>
        <strain evidence="2 3">DSM 105464</strain>
    </source>
</reference>
<proteinExistence type="predicted"/>
<feature type="region of interest" description="Disordered" evidence="1">
    <location>
        <begin position="258"/>
        <end position="328"/>
    </location>
</feature>
<evidence type="ECO:0000313" key="2">
    <source>
        <dbReference type="EMBL" id="TFY69351.1"/>
    </source>
</evidence>